<evidence type="ECO:0000256" key="14">
    <source>
        <dbReference type="RuleBase" id="RU003927"/>
    </source>
</evidence>
<feature type="binding site" evidence="9 11">
    <location>
        <begin position="297"/>
        <end position="299"/>
    </location>
    <ligand>
        <name>NAD(+)</name>
        <dbReference type="ChEBI" id="CHEBI:57540"/>
    </ligand>
</feature>
<dbReference type="PANTHER" id="PTHR11911">
    <property type="entry name" value="INOSINE-5-MONOPHOSPHATE DEHYDROGENASE RELATED"/>
    <property type="match status" value="1"/>
</dbReference>
<comment type="cofactor">
    <cofactor evidence="9">
        <name>K(+)</name>
        <dbReference type="ChEBI" id="CHEBI:29103"/>
    </cofactor>
</comment>
<evidence type="ECO:0000256" key="12">
    <source>
        <dbReference type="PIRSR" id="PIRSR000130-4"/>
    </source>
</evidence>
<feature type="binding site" description="in other chain" evidence="9 12">
    <location>
        <position position="299"/>
    </location>
    <ligand>
        <name>K(+)</name>
        <dbReference type="ChEBI" id="CHEBI:29103"/>
        <note>ligand shared between two tetrameric partners</note>
    </ligand>
</feature>
<dbReference type="GO" id="GO:0006177">
    <property type="term" value="P:GMP biosynthetic process"/>
    <property type="evidence" value="ECO:0007669"/>
    <property type="project" value="UniProtKB-UniRule"/>
</dbReference>
<evidence type="ECO:0000256" key="5">
    <source>
        <dbReference type="ARBA" id="ARBA00022749"/>
    </source>
</evidence>
<comment type="function">
    <text evidence="9">Catalyzes the conversion of inosine 5'-phosphate (IMP) to xanthosine 5'-phosphate (XMP), the first committed and rate-limiting step in the de novo synthesis of guanine nucleotides, and therefore plays an important role in the regulation of cell growth.</text>
</comment>
<dbReference type="HAMAP" id="MF_01964">
    <property type="entry name" value="IMPDH"/>
    <property type="match status" value="1"/>
</dbReference>
<feature type="binding site" description="in other chain" evidence="9 12">
    <location>
        <position position="301"/>
    </location>
    <ligand>
        <name>K(+)</name>
        <dbReference type="ChEBI" id="CHEBI:29103"/>
        <note>ligand shared between two tetrameric partners</note>
    </ligand>
</feature>
<feature type="binding site" evidence="9">
    <location>
        <position position="247"/>
    </location>
    <ligand>
        <name>NAD(+)</name>
        <dbReference type="ChEBI" id="CHEBI:57540"/>
    </ligand>
</feature>
<evidence type="ECO:0000256" key="3">
    <source>
        <dbReference type="ARBA" id="ARBA00022723"/>
    </source>
</evidence>
<name>A0A948RWW3_UNCEI</name>
<dbReference type="InterPro" id="IPR046342">
    <property type="entry name" value="CBS_dom_sf"/>
</dbReference>
<feature type="binding site" description="in other chain" evidence="9 12">
    <location>
        <position position="304"/>
    </location>
    <ligand>
        <name>K(+)</name>
        <dbReference type="ChEBI" id="CHEBI:29103"/>
        <note>ligand shared between two tetrameric partners</note>
    </ligand>
</feature>
<dbReference type="InterPro" id="IPR000644">
    <property type="entry name" value="CBS_dom"/>
</dbReference>
<proteinExistence type="inferred from homology"/>
<comment type="pathway">
    <text evidence="9">Purine metabolism; XMP biosynthesis via de novo pathway; XMP from IMP: step 1/1.</text>
</comment>
<sequence length="487" mass="52454">MYPRVGKTGLTFDDVLIIPARSDVVPRDMDMSVPLTPRLKLNIPLLSAAMDTVTESRMAIALAREGGMGIIHRNLTIEDQTSEVDKVKRSESGMITDPITMDPDQHVGNALDVMERYRVSGVPITKEGKLVGILTNRDLRFVRDRTIIIRDIMTKENLVTVPEGTTLEEAKEILQRHRIEKLPVIDKNGNLCGLITVKDILKKIQYPDACVDRLGRLVVGAAVGTGDDVLERAQEVVRCGVDLIAVDSAHGHSERVLRTVEKLRKAFPGMDVAGGNVATAEGTRDLINAGATVIKVGMGPGAICTTRVVAGAGIPQITAILDCAEEADKSGVRVIADGGIKYSGDITKAIVAGASAAMIGSLLAGTEESPGETILYQGRSYKSYRGMGSVGAMRQGSGDRYFQDSNAMPEKMVAEGVEGRVPHKGKVSAVVYQLVGGIRSGMGYAGVRNIDELRKKPHFIRLTDAGLRESHPHDVTITKEAPNYKIQ</sequence>
<keyword evidence="9" id="KW-0658">Purine biosynthesis</keyword>
<dbReference type="CDD" id="cd00381">
    <property type="entry name" value="IMPDH"/>
    <property type="match status" value="1"/>
</dbReference>
<feature type="binding site" evidence="9">
    <location>
        <position position="469"/>
    </location>
    <ligand>
        <name>K(+)</name>
        <dbReference type="ChEBI" id="CHEBI:29103"/>
        <note>ligand shared between two tetrameric partners</note>
    </ligand>
</feature>
<feature type="domain" description="CBS" evidence="15">
    <location>
        <begin position="94"/>
        <end position="152"/>
    </location>
</feature>
<dbReference type="InterPro" id="IPR001093">
    <property type="entry name" value="IMP_DH_GMPRt"/>
</dbReference>
<evidence type="ECO:0000256" key="4">
    <source>
        <dbReference type="ARBA" id="ARBA00022737"/>
    </source>
</evidence>
<feature type="binding site" evidence="9">
    <location>
        <begin position="384"/>
        <end position="388"/>
    </location>
    <ligand>
        <name>IMP</name>
        <dbReference type="ChEBI" id="CHEBI:58053"/>
    </ligand>
</feature>
<feature type="active site" description="Proton acceptor" evidence="9 10">
    <location>
        <position position="400"/>
    </location>
</feature>
<dbReference type="EMBL" id="JAHJDP010000042">
    <property type="protein sequence ID" value="MBU2691033.1"/>
    <property type="molecule type" value="Genomic_DNA"/>
</dbReference>
<feature type="domain" description="CBS" evidence="15">
    <location>
        <begin position="153"/>
        <end position="210"/>
    </location>
</feature>
<evidence type="ECO:0000256" key="8">
    <source>
        <dbReference type="ARBA" id="ARBA00023122"/>
    </source>
</evidence>
<keyword evidence="3 9" id="KW-0479">Metal-binding</keyword>
<feature type="binding site" evidence="9">
    <location>
        <begin position="337"/>
        <end position="339"/>
    </location>
    <ligand>
        <name>IMP</name>
        <dbReference type="ChEBI" id="CHEBI:58053"/>
    </ligand>
</feature>
<comment type="subunit">
    <text evidence="2 9">Homotetramer.</text>
</comment>
<dbReference type="GO" id="GO:0046872">
    <property type="term" value="F:metal ion binding"/>
    <property type="evidence" value="ECO:0007669"/>
    <property type="project" value="UniProtKB-UniRule"/>
</dbReference>
<dbReference type="NCBIfam" id="TIGR01302">
    <property type="entry name" value="IMP_dehydrog"/>
    <property type="match status" value="1"/>
</dbReference>
<dbReference type="Pfam" id="PF00478">
    <property type="entry name" value="IMPDH"/>
    <property type="match status" value="1"/>
</dbReference>
<evidence type="ECO:0000256" key="13">
    <source>
        <dbReference type="PROSITE-ProRule" id="PRU00703"/>
    </source>
</evidence>
<feature type="binding site" evidence="9">
    <location>
        <position position="415"/>
    </location>
    <ligand>
        <name>IMP</name>
        <dbReference type="ChEBI" id="CHEBI:58053"/>
    </ligand>
</feature>
<keyword evidence="5 9" id="KW-0332">GMP biosynthesis</keyword>
<dbReference type="PIRSF" id="PIRSF000130">
    <property type="entry name" value="IMPDH"/>
    <property type="match status" value="1"/>
</dbReference>
<keyword evidence="7 9" id="KW-0560">Oxidoreductase</keyword>
<reference evidence="16" key="1">
    <citation type="submission" date="2021-05" db="EMBL/GenBank/DDBJ databases">
        <title>Energy efficiency and biological interactions define the core microbiome of deep oligotrophic groundwater.</title>
        <authorList>
            <person name="Mehrshad M."/>
            <person name="Lopez-Fernandez M."/>
            <person name="Bell E."/>
            <person name="Bernier-Latmani R."/>
            <person name="Bertilsson S."/>
            <person name="Dopson M."/>
        </authorList>
    </citation>
    <scope>NUCLEOTIDE SEQUENCE</scope>
    <source>
        <strain evidence="16">Modern_marine.mb.64</strain>
    </source>
</reference>
<dbReference type="GO" id="GO:0006183">
    <property type="term" value="P:GTP biosynthetic process"/>
    <property type="evidence" value="ECO:0007669"/>
    <property type="project" value="TreeGrafter"/>
</dbReference>
<dbReference type="InterPro" id="IPR005990">
    <property type="entry name" value="IMP_DH"/>
</dbReference>
<dbReference type="SMART" id="SM00116">
    <property type="entry name" value="CBS"/>
    <property type="match status" value="2"/>
</dbReference>
<comment type="caution">
    <text evidence="9">Lacks conserved residue(s) required for the propagation of feature annotation.</text>
</comment>
<accession>A0A948RWW3</accession>
<evidence type="ECO:0000313" key="16">
    <source>
        <dbReference type="EMBL" id="MBU2691033.1"/>
    </source>
</evidence>
<dbReference type="Pfam" id="PF00571">
    <property type="entry name" value="CBS"/>
    <property type="match status" value="2"/>
</dbReference>
<feature type="active site" description="Thioimidate intermediate" evidence="9 10">
    <location>
        <position position="304"/>
    </location>
</feature>
<evidence type="ECO:0000256" key="7">
    <source>
        <dbReference type="ARBA" id="ARBA00023002"/>
    </source>
</evidence>
<evidence type="ECO:0000259" key="15">
    <source>
        <dbReference type="PROSITE" id="PS51371"/>
    </source>
</evidence>
<keyword evidence="9 11" id="KW-0520">NAD</keyword>
<evidence type="ECO:0000256" key="11">
    <source>
        <dbReference type="PIRSR" id="PIRSR000130-3"/>
    </source>
</evidence>
<keyword evidence="4" id="KW-0677">Repeat</keyword>
<comment type="caution">
    <text evidence="16">The sequence shown here is derived from an EMBL/GenBank/DDBJ whole genome shotgun (WGS) entry which is preliminary data.</text>
</comment>
<feature type="binding site" evidence="9">
    <location>
        <begin position="360"/>
        <end position="361"/>
    </location>
    <ligand>
        <name>IMP</name>
        <dbReference type="ChEBI" id="CHEBI:58053"/>
    </ligand>
</feature>
<evidence type="ECO:0000256" key="10">
    <source>
        <dbReference type="PIRSR" id="PIRSR000130-1"/>
    </source>
</evidence>
<dbReference type="AlphaFoldDB" id="A0A948RWW3"/>
<dbReference type="GO" id="GO:0000166">
    <property type="term" value="F:nucleotide binding"/>
    <property type="evidence" value="ECO:0007669"/>
    <property type="project" value="UniProtKB-UniRule"/>
</dbReference>
<dbReference type="PROSITE" id="PS51371">
    <property type="entry name" value="CBS"/>
    <property type="match status" value="2"/>
</dbReference>
<evidence type="ECO:0000256" key="9">
    <source>
        <dbReference type="HAMAP-Rule" id="MF_01964"/>
    </source>
</evidence>
<protein>
    <recommendedName>
        <fullName evidence="9">Inosine-5'-monophosphate dehydrogenase</fullName>
        <shortName evidence="9">IMP dehydrogenase</shortName>
        <shortName evidence="9">IMPD</shortName>
        <shortName evidence="9">IMPDH</shortName>
        <ecNumber evidence="9">1.1.1.205</ecNumber>
    </recommendedName>
</protein>
<dbReference type="FunFam" id="3.20.20.70:FF:000003">
    <property type="entry name" value="GMP reductase"/>
    <property type="match status" value="1"/>
</dbReference>
<dbReference type="PANTHER" id="PTHR11911:SF111">
    <property type="entry name" value="INOSINE-5'-MONOPHOSPHATE DEHYDROGENASE"/>
    <property type="match status" value="1"/>
</dbReference>
<dbReference type="InterPro" id="IPR013785">
    <property type="entry name" value="Aldolase_TIM"/>
</dbReference>
<dbReference type="CDD" id="cd04601">
    <property type="entry name" value="CBS_pair_IMPDH"/>
    <property type="match status" value="1"/>
</dbReference>
<dbReference type="SMART" id="SM01240">
    <property type="entry name" value="IMPDH"/>
    <property type="match status" value="1"/>
</dbReference>
<gene>
    <name evidence="9 16" type="primary">guaB</name>
    <name evidence="16" type="ORF">KJ970_08895</name>
</gene>
<evidence type="ECO:0000256" key="1">
    <source>
        <dbReference type="ARBA" id="ARBA00005502"/>
    </source>
</evidence>
<comment type="catalytic activity">
    <reaction evidence="9">
        <text>IMP + NAD(+) + H2O = XMP + NADH + H(+)</text>
        <dbReference type="Rhea" id="RHEA:11708"/>
        <dbReference type="ChEBI" id="CHEBI:15377"/>
        <dbReference type="ChEBI" id="CHEBI:15378"/>
        <dbReference type="ChEBI" id="CHEBI:57464"/>
        <dbReference type="ChEBI" id="CHEBI:57540"/>
        <dbReference type="ChEBI" id="CHEBI:57945"/>
        <dbReference type="ChEBI" id="CHEBI:58053"/>
        <dbReference type="EC" id="1.1.1.205"/>
    </reaction>
</comment>
<dbReference type="SUPFAM" id="SSF51412">
    <property type="entry name" value="Inosine monophosphate dehydrogenase (IMPDH)"/>
    <property type="match status" value="1"/>
</dbReference>
<keyword evidence="8 13" id="KW-0129">CBS domain</keyword>
<keyword evidence="6 9" id="KW-0630">Potassium</keyword>
<organism evidence="16 17">
    <name type="scientific">Eiseniibacteriota bacterium</name>
    <dbReference type="NCBI Taxonomy" id="2212470"/>
    <lineage>
        <taxon>Bacteria</taxon>
        <taxon>Candidatus Eiseniibacteriota</taxon>
    </lineage>
</organism>
<dbReference type="Proteomes" id="UP000777784">
    <property type="component" value="Unassembled WGS sequence"/>
</dbReference>
<evidence type="ECO:0000313" key="17">
    <source>
        <dbReference type="Proteomes" id="UP000777784"/>
    </source>
</evidence>
<comment type="activity regulation">
    <text evidence="9">Mycophenolic acid (MPA) is a non-competitive inhibitor that prevents formation of the closed enzyme conformation by binding to the same site as the amobile flap. In contrast, mizoribine monophosphate (MZP) is a competitive inhibitor that induces the closed conformation. MPA is a potent inhibitor of mammalian IMPDHs but a poor inhibitor of the bacterial enzymes. MZP is a more potent inhibitor of bacterial IMPDH.</text>
</comment>
<evidence type="ECO:0000256" key="2">
    <source>
        <dbReference type="ARBA" id="ARBA00011881"/>
    </source>
</evidence>
<dbReference type="EC" id="1.1.1.205" evidence="9"/>
<evidence type="ECO:0000256" key="6">
    <source>
        <dbReference type="ARBA" id="ARBA00022958"/>
    </source>
</evidence>
<feature type="binding site" evidence="11">
    <location>
        <begin position="247"/>
        <end position="249"/>
    </location>
    <ligand>
        <name>NAD(+)</name>
        <dbReference type="ChEBI" id="CHEBI:57540"/>
    </ligand>
</feature>
<feature type="binding site" evidence="9">
    <location>
        <position position="470"/>
    </location>
    <ligand>
        <name>K(+)</name>
        <dbReference type="ChEBI" id="CHEBI:29103"/>
        <note>ligand shared between two tetrameric partners</note>
    </ligand>
</feature>
<feature type="binding site" evidence="9">
    <location>
        <position position="471"/>
    </location>
    <ligand>
        <name>K(+)</name>
        <dbReference type="ChEBI" id="CHEBI:29103"/>
        <note>ligand shared between two tetrameric partners</note>
    </ligand>
</feature>
<dbReference type="GO" id="GO:0003938">
    <property type="term" value="F:IMP dehydrogenase activity"/>
    <property type="evidence" value="ECO:0007669"/>
    <property type="project" value="UniProtKB-UniRule"/>
</dbReference>
<dbReference type="SUPFAM" id="SSF54631">
    <property type="entry name" value="CBS-domain pair"/>
    <property type="match status" value="1"/>
</dbReference>
<dbReference type="Gene3D" id="3.20.20.70">
    <property type="entry name" value="Aldolase class I"/>
    <property type="match status" value="1"/>
</dbReference>
<comment type="similarity">
    <text evidence="1 9 14">Belongs to the IMPDH/GMPR family.</text>
</comment>